<dbReference type="RefSeq" id="WP_307344762.1">
    <property type="nucleotide sequence ID" value="NZ_JAUSVS010000001.1"/>
</dbReference>
<feature type="transmembrane region" description="Helical" evidence="1">
    <location>
        <begin position="144"/>
        <end position="167"/>
    </location>
</feature>
<feature type="transmembrane region" description="Helical" evidence="1">
    <location>
        <begin position="103"/>
        <end position="124"/>
    </location>
</feature>
<feature type="transmembrane region" description="Helical" evidence="1">
    <location>
        <begin position="37"/>
        <end position="55"/>
    </location>
</feature>
<keyword evidence="1" id="KW-0472">Membrane</keyword>
<sequence length="174" mass="17970">MDLSQFNWSYFALGVSALLLLLWFMGRSAGKPGAGGMLVSLPFLVVAMLNTAAPVRGMIDPSLTSYQFGMLSAPSGWMLAATAGGIFLIALVASLAALRPGRVAGLVVAVAGLLFATLLGWPWLQNALSGNLPPVRAGGIVLPGMAAAGLFFLVTVAPFLVAAVWGLRRLATGR</sequence>
<name>A0ABU0IKB0_9CAUL</name>
<gene>
    <name evidence="2" type="ORF">QO010_000194</name>
</gene>
<feature type="transmembrane region" description="Helical" evidence="1">
    <location>
        <begin position="6"/>
        <end position="25"/>
    </location>
</feature>
<organism evidence="2 3">
    <name type="scientific">Caulobacter ginsengisoli</name>
    <dbReference type="NCBI Taxonomy" id="400775"/>
    <lineage>
        <taxon>Bacteria</taxon>
        <taxon>Pseudomonadati</taxon>
        <taxon>Pseudomonadota</taxon>
        <taxon>Alphaproteobacteria</taxon>
        <taxon>Caulobacterales</taxon>
        <taxon>Caulobacteraceae</taxon>
        <taxon>Caulobacter</taxon>
    </lineage>
</organism>
<comment type="caution">
    <text evidence="2">The sequence shown here is derived from an EMBL/GenBank/DDBJ whole genome shotgun (WGS) entry which is preliminary data.</text>
</comment>
<proteinExistence type="predicted"/>
<protein>
    <submittedName>
        <fullName evidence="2">Uncharacterized protein</fullName>
    </submittedName>
</protein>
<keyword evidence="1" id="KW-1133">Transmembrane helix</keyword>
<accession>A0ABU0IKB0</accession>
<dbReference type="Proteomes" id="UP001228905">
    <property type="component" value="Unassembled WGS sequence"/>
</dbReference>
<evidence type="ECO:0000313" key="3">
    <source>
        <dbReference type="Proteomes" id="UP001228905"/>
    </source>
</evidence>
<feature type="transmembrane region" description="Helical" evidence="1">
    <location>
        <begin position="75"/>
        <end position="96"/>
    </location>
</feature>
<keyword evidence="1" id="KW-0812">Transmembrane</keyword>
<dbReference type="EMBL" id="JAUSVS010000001">
    <property type="protein sequence ID" value="MDQ0462446.1"/>
    <property type="molecule type" value="Genomic_DNA"/>
</dbReference>
<evidence type="ECO:0000313" key="2">
    <source>
        <dbReference type="EMBL" id="MDQ0462446.1"/>
    </source>
</evidence>
<keyword evidence="3" id="KW-1185">Reference proteome</keyword>
<reference evidence="2 3" key="1">
    <citation type="submission" date="2023-07" db="EMBL/GenBank/DDBJ databases">
        <title>Genomic Encyclopedia of Type Strains, Phase IV (KMG-IV): sequencing the most valuable type-strain genomes for metagenomic binning, comparative biology and taxonomic classification.</title>
        <authorList>
            <person name="Goeker M."/>
        </authorList>
    </citation>
    <scope>NUCLEOTIDE SEQUENCE [LARGE SCALE GENOMIC DNA]</scope>
    <source>
        <strain evidence="2 3">DSM 18695</strain>
    </source>
</reference>
<evidence type="ECO:0000256" key="1">
    <source>
        <dbReference type="SAM" id="Phobius"/>
    </source>
</evidence>